<dbReference type="InterPro" id="IPR038508">
    <property type="entry name" value="ArfGAP_dom_sf"/>
</dbReference>
<feature type="compositionally biased region" description="Low complexity" evidence="2">
    <location>
        <begin position="557"/>
        <end position="570"/>
    </location>
</feature>
<protein>
    <recommendedName>
        <fullName evidence="3">Arf-GAP domain-containing protein</fullName>
    </recommendedName>
</protein>
<comment type="caution">
    <text evidence="4">The sequence shown here is derived from an EMBL/GenBank/DDBJ whole genome shotgun (WGS) entry which is preliminary data.</text>
</comment>
<accession>A0AAW1RIW4</accession>
<evidence type="ECO:0000256" key="1">
    <source>
        <dbReference type="PROSITE-ProRule" id="PRU00288"/>
    </source>
</evidence>
<dbReference type="AlphaFoldDB" id="A0AAW1RIW4"/>
<feature type="compositionally biased region" description="Polar residues" evidence="2">
    <location>
        <begin position="1013"/>
        <end position="1024"/>
    </location>
</feature>
<reference evidence="4 5" key="1">
    <citation type="journal article" date="2024" name="Nat. Commun.">
        <title>Phylogenomics reveals the evolutionary origins of lichenization in chlorophyte algae.</title>
        <authorList>
            <person name="Puginier C."/>
            <person name="Libourel C."/>
            <person name="Otte J."/>
            <person name="Skaloud P."/>
            <person name="Haon M."/>
            <person name="Grisel S."/>
            <person name="Petersen M."/>
            <person name="Berrin J.G."/>
            <person name="Delaux P.M."/>
            <person name="Dal Grande F."/>
            <person name="Keller J."/>
        </authorList>
    </citation>
    <scope>NUCLEOTIDE SEQUENCE [LARGE SCALE GENOMIC DNA]</scope>
    <source>
        <strain evidence="4 5">SAG 2145</strain>
    </source>
</reference>
<evidence type="ECO:0000313" key="4">
    <source>
        <dbReference type="EMBL" id="KAK9833649.1"/>
    </source>
</evidence>
<keyword evidence="5" id="KW-1185">Reference proteome</keyword>
<dbReference type="CDD" id="cd08838">
    <property type="entry name" value="ArfGap_AGFG"/>
    <property type="match status" value="1"/>
</dbReference>
<feature type="compositionally biased region" description="Low complexity" evidence="2">
    <location>
        <begin position="172"/>
        <end position="183"/>
    </location>
</feature>
<feature type="compositionally biased region" description="Low complexity" evidence="2">
    <location>
        <begin position="351"/>
        <end position="370"/>
    </location>
</feature>
<feature type="compositionally biased region" description="Polar residues" evidence="2">
    <location>
        <begin position="741"/>
        <end position="754"/>
    </location>
</feature>
<dbReference type="Proteomes" id="UP001438707">
    <property type="component" value="Unassembled WGS sequence"/>
</dbReference>
<dbReference type="GO" id="GO:0008270">
    <property type="term" value="F:zinc ion binding"/>
    <property type="evidence" value="ECO:0007669"/>
    <property type="project" value="UniProtKB-KW"/>
</dbReference>
<feature type="region of interest" description="Disordered" evidence="2">
    <location>
        <begin position="122"/>
        <end position="469"/>
    </location>
</feature>
<keyword evidence="1" id="KW-0479">Metal-binding</keyword>
<feature type="compositionally biased region" description="Low complexity" evidence="2">
    <location>
        <begin position="244"/>
        <end position="263"/>
    </location>
</feature>
<evidence type="ECO:0000256" key="2">
    <source>
        <dbReference type="SAM" id="MobiDB-lite"/>
    </source>
</evidence>
<dbReference type="InterPro" id="IPR001164">
    <property type="entry name" value="ArfGAP_dom"/>
</dbReference>
<evidence type="ECO:0000259" key="3">
    <source>
        <dbReference type="PROSITE" id="PS50115"/>
    </source>
</evidence>
<organism evidence="4 5">
    <name type="scientific">Apatococcus lobatus</name>
    <dbReference type="NCBI Taxonomy" id="904363"/>
    <lineage>
        <taxon>Eukaryota</taxon>
        <taxon>Viridiplantae</taxon>
        <taxon>Chlorophyta</taxon>
        <taxon>core chlorophytes</taxon>
        <taxon>Trebouxiophyceae</taxon>
        <taxon>Chlorellales</taxon>
        <taxon>Chlorellaceae</taxon>
        <taxon>Apatococcus</taxon>
    </lineage>
</organism>
<feature type="compositionally biased region" description="Low complexity" evidence="2">
    <location>
        <begin position="695"/>
        <end position="711"/>
    </location>
</feature>
<feature type="compositionally biased region" description="Low complexity" evidence="2">
    <location>
        <begin position="308"/>
        <end position="337"/>
    </location>
</feature>
<dbReference type="Gene3D" id="1.10.220.150">
    <property type="entry name" value="Arf GTPase activating protein"/>
    <property type="match status" value="1"/>
</dbReference>
<gene>
    <name evidence="4" type="ORF">WJX74_001742</name>
</gene>
<feature type="compositionally biased region" description="Polar residues" evidence="2">
    <location>
        <begin position="623"/>
        <end position="633"/>
    </location>
</feature>
<keyword evidence="1" id="KW-0862">Zinc</keyword>
<dbReference type="EMBL" id="JALJOS010000010">
    <property type="protein sequence ID" value="KAK9833649.1"/>
    <property type="molecule type" value="Genomic_DNA"/>
</dbReference>
<feature type="compositionally biased region" description="Low complexity" evidence="2">
    <location>
        <begin position="976"/>
        <end position="994"/>
    </location>
</feature>
<feature type="compositionally biased region" description="Polar residues" evidence="2">
    <location>
        <begin position="221"/>
        <end position="243"/>
    </location>
</feature>
<dbReference type="InterPro" id="IPR044820">
    <property type="entry name" value="AGD14-like"/>
</dbReference>
<feature type="region of interest" description="Disordered" evidence="2">
    <location>
        <begin position="520"/>
        <end position="1084"/>
    </location>
</feature>
<evidence type="ECO:0000313" key="5">
    <source>
        <dbReference type="Proteomes" id="UP001438707"/>
    </source>
</evidence>
<feature type="compositionally biased region" description="Pro residues" evidence="2">
    <location>
        <begin position="1073"/>
        <end position="1084"/>
    </location>
</feature>
<feature type="compositionally biased region" description="Polar residues" evidence="2">
    <location>
        <begin position="857"/>
        <end position="868"/>
    </location>
</feature>
<dbReference type="PANTHER" id="PTHR46085">
    <property type="entry name" value="ARFGAP/RECO-RELATED"/>
    <property type="match status" value="1"/>
</dbReference>
<feature type="compositionally biased region" description="Pro residues" evidence="2">
    <location>
        <begin position="590"/>
        <end position="600"/>
    </location>
</feature>
<dbReference type="Pfam" id="PF01412">
    <property type="entry name" value="ArfGap"/>
    <property type="match status" value="1"/>
</dbReference>
<feature type="compositionally biased region" description="Low complexity" evidence="2">
    <location>
        <begin position="278"/>
        <end position="293"/>
    </location>
</feature>
<feature type="compositionally biased region" description="Gly residues" evidence="2">
    <location>
        <begin position="545"/>
        <end position="556"/>
    </location>
</feature>
<dbReference type="GO" id="GO:0005096">
    <property type="term" value="F:GTPase activator activity"/>
    <property type="evidence" value="ECO:0007669"/>
    <property type="project" value="InterPro"/>
</dbReference>
<name>A0AAW1RIW4_9CHLO</name>
<keyword evidence="1" id="KW-0863">Zinc-finger</keyword>
<feature type="compositionally biased region" description="Low complexity" evidence="2">
    <location>
        <begin position="135"/>
        <end position="146"/>
    </location>
</feature>
<dbReference type="PANTHER" id="PTHR46085:SF3">
    <property type="entry name" value="ARF GTPASE ACTIVATING PROTEIN"/>
    <property type="match status" value="1"/>
</dbReference>
<feature type="compositionally biased region" description="Gly residues" evidence="2">
    <location>
        <begin position="680"/>
        <end position="690"/>
    </location>
</feature>
<feature type="domain" description="Arf-GAP" evidence="3">
    <location>
        <begin position="11"/>
        <end position="129"/>
    </location>
</feature>
<feature type="compositionally biased region" description="Low complexity" evidence="2">
    <location>
        <begin position="928"/>
        <end position="945"/>
    </location>
</feature>
<dbReference type="SUPFAM" id="SSF57863">
    <property type="entry name" value="ArfGap/RecO-like zinc finger"/>
    <property type="match status" value="1"/>
</dbReference>
<feature type="compositionally biased region" description="Low complexity" evidence="2">
    <location>
        <begin position="870"/>
        <end position="907"/>
    </location>
</feature>
<dbReference type="PRINTS" id="PR00405">
    <property type="entry name" value="REVINTRACTNG"/>
</dbReference>
<feature type="compositionally biased region" description="Pro residues" evidence="2">
    <location>
        <begin position="724"/>
        <end position="734"/>
    </location>
</feature>
<sequence length="1084" mass="109492">MTARNLEAKHDKLLKELLRKPENKRCANCEVLGPQYVVLDFSTFVCTDCSGAHRQFHHRVKGISMATFKPEEMKAIQQGGNQEAASAFLSKWTPSELAKPTDRNPQKIRDWIDAVYVKKRFHGPKKLQRPSPSPSTGTLSARSSARSTRDDDIPTRSMADIMGNDSIKLQISPATSTTSNTPSLMDPTPVAAPSPAMSRTAPSAAADPFGIGTSDGGPPTAASSQTNWSPFDSVDSSTSQALQPSPGSGPSAYAPPGAPSWSAFDAPANGPSTGPAGGLQQQQQSTASSQQPSGVGGASWDPFSASGPPTANPSQQQQPTSAPAPTQPPQQQQQQPSLMEAVRQAEQRAGQAASQQRPQHMQQQLQPTAAGAGGSWQAFGAPASGQAGPQASGDASPGQSSMKELPLDLFAEPTPRGIPGYNHPSRGGYGAPQPAYPGTFPGAPQGFPGAYPGFPGGQQQQQFPGMQPAQGMFPYGQGMMTPNGLMQPRPGMAPQGIPGMPQHMMGQTGYGSYPPQQSMPGLPNGNPGTFVGQNGFPGQSNYPGGFPGQQPGGFPGQAGFPGQQRQQQLPGYGGPLSNSITGEYRGQFPPGTPGGPPPGINPSGPETMDPFSGLVPGLKSALPNPSTSASQNAAAAGLQPPPASFGLSNGSSARIPGGQSGPFGSSQAGPAGFPQPAGSLGVGPAGGTYPGVGASMPVQQSSLQQQQQQQHPPGPGGYPSGQPQRPPQQQPAPADPFGYSPSMSPLANGPTSAGPSGKWATQHPYGLNPLSNNAPRPQHPQQGPQQPLQQTQTPSHNASAQHGLSGMGLGTAPQQQTGGAAQNSRVAIPQIPVGGPPQQTEQQQQDPDYDPFAFVPSASTLATASPKNGPQPQSAQSPTTQTAASLNPLATSSAAAAPLSATSATPPAQSPTPAPAADQLTTSPVPVASRSVPQRPAAAAAVAPPGTDLLGGTSTRGPASQAAAPLPNMSTALDGPSSAAAPPSLSTPASALATQQRVAPPPAADLLGGPVNPASTRPNKTSAPHKSAPIPDEIFSGFGGAAPAPAAPPPAAVTSGQDLSGLGAFGPGAPSQAAPPPSSGNPFG</sequence>
<feature type="compositionally biased region" description="Low complexity" evidence="2">
    <location>
        <begin position="431"/>
        <end position="469"/>
    </location>
</feature>
<dbReference type="SMART" id="SM00105">
    <property type="entry name" value="ArfGap"/>
    <property type="match status" value="1"/>
</dbReference>
<feature type="compositionally biased region" description="Low complexity" evidence="2">
    <location>
        <begin position="380"/>
        <end position="393"/>
    </location>
</feature>
<proteinExistence type="predicted"/>
<feature type="compositionally biased region" description="Low complexity" evidence="2">
    <location>
        <begin position="810"/>
        <end position="846"/>
    </location>
</feature>
<dbReference type="InterPro" id="IPR037278">
    <property type="entry name" value="ARFGAP/RecO"/>
</dbReference>
<dbReference type="PROSITE" id="PS50115">
    <property type="entry name" value="ARFGAP"/>
    <property type="match status" value="1"/>
</dbReference>
<feature type="compositionally biased region" description="Low complexity" evidence="2">
    <location>
        <begin position="662"/>
        <end position="672"/>
    </location>
</feature>
<feature type="compositionally biased region" description="Low complexity" evidence="2">
    <location>
        <begin position="775"/>
        <end position="794"/>
    </location>
</feature>